<keyword evidence="5" id="KW-0418">Kinase</keyword>
<evidence type="ECO:0000256" key="4">
    <source>
        <dbReference type="ARBA" id="ARBA00022741"/>
    </source>
</evidence>
<organism evidence="9">
    <name type="scientific">candidate division TA06 bacterium ADurb.Bin131</name>
    <dbReference type="NCBI Taxonomy" id="1852827"/>
    <lineage>
        <taxon>Bacteria</taxon>
        <taxon>Bacteria division TA06</taxon>
    </lineage>
</organism>
<comment type="pathway">
    <text evidence="1">Cofactor biosynthesis; tetrahydrofolate biosynthesis; 2-amino-4-hydroxy-6-hydroxymethyl-7,8-dihydropteridine diphosphate from 7,8-dihydroneopterin triphosphate: step 4/4.</text>
</comment>
<dbReference type="Proteomes" id="UP000485562">
    <property type="component" value="Unassembled WGS sequence"/>
</dbReference>
<name>A0A1V6C4L1_UNCT6</name>
<dbReference type="GO" id="GO:0003848">
    <property type="term" value="F:2-amino-4-hydroxy-6-hydroxymethyldihydropteridine diphosphokinase activity"/>
    <property type="evidence" value="ECO:0007669"/>
    <property type="project" value="UniProtKB-EC"/>
</dbReference>
<evidence type="ECO:0000256" key="1">
    <source>
        <dbReference type="ARBA" id="ARBA00005051"/>
    </source>
</evidence>
<dbReference type="AlphaFoldDB" id="A0A1V6C4L1"/>
<dbReference type="PANTHER" id="PTHR43071:SF1">
    <property type="entry name" value="2-AMINO-4-HYDROXY-6-HYDROXYMETHYLDIHYDROPTERIDINE PYROPHOSPHOKINASE"/>
    <property type="match status" value="1"/>
</dbReference>
<dbReference type="InterPro" id="IPR000550">
    <property type="entry name" value="Hppk"/>
</dbReference>
<evidence type="ECO:0000256" key="7">
    <source>
        <dbReference type="ARBA" id="ARBA00022909"/>
    </source>
</evidence>
<dbReference type="GO" id="GO:0046656">
    <property type="term" value="P:folic acid biosynthetic process"/>
    <property type="evidence" value="ECO:0007669"/>
    <property type="project" value="UniProtKB-KW"/>
</dbReference>
<dbReference type="CDD" id="cd00483">
    <property type="entry name" value="HPPK"/>
    <property type="match status" value="1"/>
</dbReference>
<keyword evidence="6" id="KW-0067">ATP-binding</keyword>
<dbReference type="GO" id="GO:0046654">
    <property type="term" value="P:tetrahydrofolate biosynthetic process"/>
    <property type="evidence" value="ECO:0007669"/>
    <property type="project" value="UniProtKB-UniPathway"/>
</dbReference>
<evidence type="ECO:0000256" key="5">
    <source>
        <dbReference type="ARBA" id="ARBA00022777"/>
    </source>
</evidence>
<dbReference type="UniPathway" id="UPA00077">
    <property type="reaction ID" value="UER00155"/>
</dbReference>
<dbReference type="EMBL" id="MWDQ01000148">
    <property type="protein sequence ID" value="OQB71862.1"/>
    <property type="molecule type" value="Genomic_DNA"/>
</dbReference>
<dbReference type="Gene3D" id="3.30.70.560">
    <property type="entry name" value="7,8-Dihydro-6-hydroxymethylpterin-pyrophosphokinase HPPK"/>
    <property type="match status" value="1"/>
</dbReference>
<evidence type="ECO:0000256" key="3">
    <source>
        <dbReference type="ARBA" id="ARBA00022679"/>
    </source>
</evidence>
<dbReference type="GO" id="GO:0016301">
    <property type="term" value="F:kinase activity"/>
    <property type="evidence" value="ECO:0007669"/>
    <property type="project" value="UniProtKB-KW"/>
</dbReference>
<protein>
    <recommendedName>
        <fullName evidence="2">2-amino-4-hydroxy-6-hydroxymethyldihydropteridine diphosphokinase</fullName>
        <ecNumber evidence="2">2.7.6.3</ecNumber>
    </recommendedName>
</protein>
<evidence type="ECO:0000259" key="8">
    <source>
        <dbReference type="Pfam" id="PF01288"/>
    </source>
</evidence>
<keyword evidence="7" id="KW-0289">Folate biosynthesis</keyword>
<dbReference type="PANTHER" id="PTHR43071">
    <property type="entry name" value="2-AMINO-4-HYDROXY-6-HYDROXYMETHYLDIHYDROPTERIDINE PYROPHOSPHOKINASE"/>
    <property type="match status" value="1"/>
</dbReference>
<dbReference type="InterPro" id="IPR035907">
    <property type="entry name" value="Hppk_sf"/>
</dbReference>
<dbReference type="Pfam" id="PF01288">
    <property type="entry name" value="HPPK"/>
    <property type="match status" value="1"/>
</dbReference>
<evidence type="ECO:0000256" key="2">
    <source>
        <dbReference type="ARBA" id="ARBA00013253"/>
    </source>
</evidence>
<keyword evidence="4" id="KW-0547">Nucleotide-binding</keyword>
<sequence length="171" mass="19633">MADIFIGLGSNLGNRKKNIEKAIKKMAEHIQIIKVSPLYKTTPQEGVSGNWFFNGVIYGKTSLTPMKLLKFLQSIEEDLGRPINHKKNTARTIDLDILFYGNKIIKNKTLTIPHPKILEREFVIHGLSEVNKRFVHPLIKKTMAQIWKEFNNAGTQNKKRSLYSSRKSKDI</sequence>
<dbReference type="SUPFAM" id="SSF55083">
    <property type="entry name" value="6-hydroxymethyl-7,8-dihydropterin pyrophosphokinase, HPPK"/>
    <property type="match status" value="1"/>
</dbReference>
<reference evidence="9" key="1">
    <citation type="submission" date="2017-02" db="EMBL/GenBank/DDBJ databases">
        <title>Delving into the versatile metabolic prowess of the omnipresent phylum Bacteroidetes.</title>
        <authorList>
            <person name="Nobu M.K."/>
            <person name="Mei R."/>
            <person name="Narihiro T."/>
            <person name="Kuroda K."/>
            <person name="Liu W.-T."/>
        </authorList>
    </citation>
    <scope>NUCLEOTIDE SEQUENCE</scope>
    <source>
        <strain evidence="9">ADurb.Bin131</strain>
    </source>
</reference>
<gene>
    <name evidence="9" type="primary">sulD</name>
    <name evidence="9" type="ORF">BWX89_01591</name>
</gene>
<evidence type="ECO:0000313" key="9">
    <source>
        <dbReference type="EMBL" id="OQB71862.1"/>
    </source>
</evidence>
<feature type="domain" description="7,8-dihydro-6-hydroxymethylpterin-pyrophosphokinase" evidence="8">
    <location>
        <begin position="5"/>
        <end position="131"/>
    </location>
</feature>
<dbReference type="EC" id="2.7.6.3" evidence="2"/>
<comment type="caution">
    <text evidence="9">The sequence shown here is derived from an EMBL/GenBank/DDBJ whole genome shotgun (WGS) entry which is preliminary data.</text>
</comment>
<dbReference type="GO" id="GO:0005524">
    <property type="term" value="F:ATP binding"/>
    <property type="evidence" value="ECO:0007669"/>
    <property type="project" value="UniProtKB-KW"/>
</dbReference>
<evidence type="ECO:0000256" key="6">
    <source>
        <dbReference type="ARBA" id="ARBA00022840"/>
    </source>
</evidence>
<keyword evidence="3" id="KW-0808">Transferase</keyword>
<dbReference type="NCBIfam" id="TIGR01498">
    <property type="entry name" value="folK"/>
    <property type="match status" value="1"/>
</dbReference>
<accession>A0A1V6C4L1</accession>
<proteinExistence type="predicted"/>